<evidence type="ECO:0000256" key="2">
    <source>
        <dbReference type="SAM" id="Phobius"/>
    </source>
</evidence>
<accession>A0A7J7L7S5</accession>
<keyword evidence="2" id="KW-0472">Membrane</keyword>
<feature type="region of interest" description="Disordered" evidence="1">
    <location>
        <begin position="48"/>
        <end position="74"/>
    </location>
</feature>
<evidence type="ECO:0000256" key="1">
    <source>
        <dbReference type="SAM" id="MobiDB-lite"/>
    </source>
</evidence>
<evidence type="ECO:0000313" key="4">
    <source>
        <dbReference type="Proteomes" id="UP000541444"/>
    </source>
</evidence>
<keyword evidence="4" id="KW-1185">Reference proteome</keyword>
<organism evidence="3 4">
    <name type="scientific">Kingdonia uniflora</name>
    <dbReference type="NCBI Taxonomy" id="39325"/>
    <lineage>
        <taxon>Eukaryota</taxon>
        <taxon>Viridiplantae</taxon>
        <taxon>Streptophyta</taxon>
        <taxon>Embryophyta</taxon>
        <taxon>Tracheophyta</taxon>
        <taxon>Spermatophyta</taxon>
        <taxon>Magnoliopsida</taxon>
        <taxon>Ranunculales</taxon>
        <taxon>Circaeasteraceae</taxon>
        <taxon>Kingdonia</taxon>
    </lineage>
</organism>
<feature type="transmembrane region" description="Helical" evidence="2">
    <location>
        <begin position="20"/>
        <end position="37"/>
    </location>
</feature>
<feature type="compositionally biased region" description="Basic residues" evidence="1">
    <location>
        <begin position="64"/>
        <end position="74"/>
    </location>
</feature>
<dbReference type="PANTHER" id="PTHR33700:SF4">
    <property type="entry name" value="MYB-LIKE PROTEIN X"/>
    <property type="match status" value="1"/>
</dbReference>
<keyword evidence="2" id="KW-1133">Transmembrane helix</keyword>
<proteinExistence type="predicted"/>
<keyword evidence="2" id="KW-0812">Transmembrane</keyword>
<gene>
    <name evidence="3" type="ORF">GIB67_009880</name>
</gene>
<dbReference type="EMBL" id="JACGCM010002558">
    <property type="protein sequence ID" value="KAF6138686.1"/>
    <property type="molecule type" value="Genomic_DNA"/>
</dbReference>
<sequence length="74" mass="8586">MFRYSSSRNQRSKGFKVKHALQICVLLAISIWLLYQVKHSHDKKKEFEQSTAKFAENGDGRNGIIKHGRKDLNP</sequence>
<reference evidence="3 4" key="1">
    <citation type="journal article" date="2020" name="IScience">
        <title>Genome Sequencing of the Endangered Kingdonia uniflora (Circaeasteraceae, Ranunculales) Reveals Potential Mechanisms of Evolutionary Specialization.</title>
        <authorList>
            <person name="Sun Y."/>
            <person name="Deng T."/>
            <person name="Zhang A."/>
            <person name="Moore M.J."/>
            <person name="Landis J.B."/>
            <person name="Lin N."/>
            <person name="Zhang H."/>
            <person name="Zhang X."/>
            <person name="Huang J."/>
            <person name="Zhang X."/>
            <person name="Sun H."/>
            <person name="Wang H."/>
        </authorList>
    </citation>
    <scope>NUCLEOTIDE SEQUENCE [LARGE SCALE GENOMIC DNA]</scope>
    <source>
        <strain evidence="3">TB1705</strain>
        <tissue evidence="3">Leaf</tissue>
    </source>
</reference>
<dbReference type="OrthoDB" id="1928179at2759"/>
<comment type="caution">
    <text evidence="3">The sequence shown here is derived from an EMBL/GenBank/DDBJ whole genome shotgun (WGS) entry which is preliminary data.</text>
</comment>
<dbReference type="AlphaFoldDB" id="A0A7J7L7S5"/>
<name>A0A7J7L7S5_9MAGN</name>
<evidence type="ECO:0000313" key="3">
    <source>
        <dbReference type="EMBL" id="KAF6138686.1"/>
    </source>
</evidence>
<dbReference type="PANTHER" id="PTHR33700">
    <property type="entry name" value="MYB-LIKE PROTEIN X"/>
    <property type="match status" value="1"/>
</dbReference>
<dbReference type="Proteomes" id="UP000541444">
    <property type="component" value="Unassembled WGS sequence"/>
</dbReference>
<protein>
    <submittedName>
        <fullName evidence="3">Uncharacterized protein</fullName>
    </submittedName>
</protein>